<feature type="domain" description="TonB-dependent receptor plug" evidence="9">
    <location>
        <begin position="116"/>
        <end position="222"/>
    </location>
</feature>
<dbReference type="Proteomes" id="UP000199021">
    <property type="component" value="Unassembled WGS sequence"/>
</dbReference>
<dbReference type="STRING" id="478744.SAMN05444359_105163"/>
<keyword evidence="3 7" id="KW-1134">Transmembrane beta strand</keyword>
<dbReference type="InterPro" id="IPR008969">
    <property type="entry name" value="CarboxyPept-like_regulatory"/>
</dbReference>
<evidence type="ECO:0000259" key="9">
    <source>
        <dbReference type="Pfam" id="PF07715"/>
    </source>
</evidence>
<gene>
    <name evidence="10" type="ORF">SAMN05444359_105163</name>
</gene>
<comment type="similarity">
    <text evidence="7">Belongs to the TonB-dependent receptor family.</text>
</comment>
<dbReference type="InterPro" id="IPR039426">
    <property type="entry name" value="TonB-dep_rcpt-like"/>
</dbReference>
<evidence type="ECO:0000313" key="10">
    <source>
        <dbReference type="EMBL" id="SEQ08953.1"/>
    </source>
</evidence>
<dbReference type="AlphaFoldDB" id="A0A1H9D7X5"/>
<organism evidence="10 11">
    <name type="scientific">Neolewinella agarilytica</name>
    <dbReference type="NCBI Taxonomy" id="478744"/>
    <lineage>
        <taxon>Bacteria</taxon>
        <taxon>Pseudomonadati</taxon>
        <taxon>Bacteroidota</taxon>
        <taxon>Saprospiria</taxon>
        <taxon>Saprospirales</taxon>
        <taxon>Lewinellaceae</taxon>
        <taxon>Neolewinella</taxon>
    </lineage>
</organism>
<evidence type="ECO:0000256" key="2">
    <source>
        <dbReference type="ARBA" id="ARBA00022448"/>
    </source>
</evidence>
<comment type="subcellular location">
    <subcellularLocation>
        <location evidence="1 7">Cell outer membrane</location>
        <topology evidence="1 7">Multi-pass membrane protein</topology>
    </subcellularLocation>
</comment>
<dbReference type="InterPro" id="IPR036942">
    <property type="entry name" value="Beta-barrel_TonB_sf"/>
</dbReference>
<dbReference type="InterPro" id="IPR023996">
    <property type="entry name" value="TonB-dep_OMP_SusC/RagA"/>
</dbReference>
<reference evidence="11" key="1">
    <citation type="submission" date="2016-10" db="EMBL/GenBank/DDBJ databases">
        <authorList>
            <person name="Varghese N."/>
            <person name="Submissions S."/>
        </authorList>
    </citation>
    <scope>NUCLEOTIDE SEQUENCE [LARGE SCALE GENOMIC DNA]</scope>
    <source>
        <strain evidence="11">DSM 24740</strain>
    </source>
</reference>
<evidence type="ECO:0000256" key="6">
    <source>
        <dbReference type="ARBA" id="ARBA00023237"/>
    </source>
</evidence>
<dbReference type="Gene3D" id="2.40.170.20">
    <property type="entry name" value="TonB-dependent receptor, beta-barrel domain"/>
    <property type="match status" value="1"/>
</dbReference>
<dbReference type="InParanoid" id="A0A1H9D7X5"/>
<evidence type="ECO:0000313" key="11">
    <source>
        <dbReference type="Proteomes" id="UP000199021"/>
    </source>
</evidence>
<name>A0A1H9D7X5_9BACT</name>
<dbReference type="Pfam" id="PF13715">
    <property type="entry name" value="CarbopepD_reg_2"/>
    <property type="match status" value="1"/>
</dbReference>
<evidence type="ECO:0000256" key="4">
    <source>
        <dbReference type="ARBA" id="ARBA00022692"/>
    </source>
</evidence>
<dbReference type="Gene3D" id="2.170.130.10">
    <property type="entry name" value="TonB-dependent receptor, plug domain"/>
    <property type="match status" value="1"/>
</dbReference>
<protein>
    <submittedName>
        <fullName evidence="10">TonB-linked outer membrane protein, SusC/RagA family</fullName>
    </submittedName>
</protein>
<dbReference type="NCBIfam" id="TIGR04056">
    <property type="entry name" value="OMP_RagA_SusC"/>
    <property type="match status" value="1"/>
</dbReference>
<evidence type="ECO:0000256" key="7">
    <source>
        <dbReference type="PROSITE-ProRule" id="PRU01360"/>
    </source>
</evidence>
<evidence type="ECO:0000256" key="8">
    <source>
        <dbReference type="SAM" id="SignalP"/>
    </source>
</evidence>
<keyword evidence="11" id="KW-1185">Reference proteome</keyword>
<keyword evidence="6 7" id="KW-0998">Cell outer membrane</keyword>
<dbReference type="GO" id="GO:0009279">
    <property type="term" value="C:cell outer membrane"/>
    <property type="evidence" value="ECO:0007669"/>
    <property type="project" value="UniProtKB-SubCell"/>
</dbReference>
<keyword evidence="5 7" id="KW-0472">Membrane</keyword>
<keyword evidence="2 7" id="KW-0813">Transport</keyword>
<evidence type="ECO:0000256" key="5">
    <source>
        <dbReference type="ARBA" id="ARBA00023136"/>
    </source>
</evidence>
<evidence type="ECO:0000256" key="1">
    <source>
        <dbReference type="ARBA" id="ARBA00004571"/>
    </source>
</evidence>
<dbReference type="InterPro" id="IPR037066">
    <property type="entry name" value="Plug_dom_sf"/>
</dbReference>
<dbReference type="NCBIfam" id="TIGR04057">
    <property type="entry name" value="SusC_RagA_signa"/>
    <property type="match status" value="1"/>
</dbReference>
<dbReference type="Pfam" id="PF07715">
    <property type="entry name" value="Plug"/>
    <property type="match status" value="1"/>
</dbReference>
<proteinExistence type="inferred from homology"/>
<dbReference type="PROSITE" id="PS52016">
    <property type="entry name" value="TONB_DEPENDENT_REC_3"/>
    <property type="match status" value="1"/>
</dbReference>
<sequence>MNLITKLFTVGILFLSISLSAQNGYALSGTITDTDDIPLIGVSIVKSGTTSGTVSDIDGNYNLEVKRGDILRFSYTGYASQTITIADQTVLNVVMAADAELLDEVVVVGYGYRKKSHNTGAIAQVGGSEVAAIQATRVDEALAGKLAGVLIQNQDGAPGADPKIQIRASSSISGTSSPLIVVDGYPISGSLATVNPNDIESLEVLKDAASSAIYGSRGANGVILVTTKKGKSGKASFSYNTYVSTSSRYVGDVDQLKTAGEWADILDAGIADGTYDISEVDPDLAAYRLNAYRNAPDVVAVEDWLFQNGNTMNHNFNMSGGSDDVSYFASVGYLDATGVVQTQAFERYNARLNVDAKIGDKFKTGISANGFVSDRDIVGHDMRDLLRAYSIHPIYHTEASIAFVQDLDRQAQGLGLASFDSGYRGGDAPFNNSIYTLEPGMTAQDWHYGRSGNGIGGSGDSGPATKLDNTERFQKTFFGNVNSYLQYSIVEGLNIRTVLGADIRDTRDFFARTLEFDSRARTNQTALDRTDVKRSSVLSETTLNYNKVLGRHDVSAVAGLEFQNFYINGIDLNASNVPFGQPLNYALLAPEDIAVTERDETIARRSVFGRVNYAYDNRYLASISLRRDGDSRFGANNRYEVFPAISLGWNMHNEAFYNSEFLTQVKLRASTGSLGTTSFLGAYNSLSLLNPSATVFGTGFLIPSDVANPDLTWQTNTETNIGANLGFLGSRFTIGVDYYTSNIEDILINQSVSEVLGTTSIALNSGDVKSSGVELELGAALVNNGTVRWNVSANLSTVNNEITDLGGLDELPQVIYGQSGRGPVFRNYIGGEIGEMWGLETDGMVETEFMVDPTRAIGISSSEYYVVDQNNDGVIDRTRTVEEGGDLVKIGQNTPDFYYGLNTQVSYKDFDLSLQFQGASGGDVFNIDEIYWRSEFGGRLRSSFDAENDGIADHNGKFYTQSRNQLDAQIQDASYFALRNITLGYTLSPDLVSQVGLGSVRAYVASTNLLYLMANDYTSLNPEGVETTNGGYLGPTTYGVQVGASPVVRSFTFGLDVNF</sequence>
<feature type="signal peptide" evidence="8">
    <location>
        <begin position="1"/>
        <end position="21"/>
    </location>
</feature>
<dbReference type="InterPro" id="IPR012910">
    <property type="entry name" value="Plug_dom"/>
</dbReference>
<dbReference type="OrthoDB" id="9768177at2"/>
<dbReference type="SUPFAM" id="SSF56935">
    <property type="entry name" value="Porins"/>
    <property type="match status" value="1"/>
</dbReference>
<dbReference type="RefSeq" id="WP_090166502.1">
    <property type="nucleotide sequence ID" value="NZ_FOFB01000005.1"/>
</dbReference>
<dbReference type="EMBL" id="FOFB01000005">
    <property type="protein sequence ID" value="SEQ08953.1"/>
    <property type="molecule type" value="Genomic_DNA"/>
</dbReference>
<dbReference type="InterPro" id="IPR023997">
    <property type="entry name" value="TonB-dep_OMP_SusC/RagA_CS"/>
</dbReference>
<keyword evidence="4 7" id="KW-0812">Transmembrane</keyword>
<evidence type="ECO:0000256" key="3">
    <source>
        <dbReference type="ARBA" id="ARBA00022452"/>
    </source>
</evidence>
<feature type="chain" id="PRO_5011605694" evidence="8">
    <location>
        <begin position="22"/>
        <end position="1059"/>
    </location>
</feature>
<accession>A0A1H9D7X5</accession>
<dbReference type="Gene3D" id="2.60.40.1120">
    <property type="entry name" value="Carboxypeptidase-like, regulatory domain"/>
    <property type="match status" value="1"/>
</dbReference>
<dbReference type="SUPFAM" id="SSF49464">
    <property type="entry name" value="Carboxypeptidase regulatory domain-like"/>
    <property type="match status" value="1"/>
</dbReference>
<keyword evidence="8" id="KW-0732">Signal</keyword>